<dbReference type="EC" id="1.15.1.1" evidence="1"/>
<sequence length="249" mass="24092">MRYISNIAAAAALVSAVAAGDAPVVNNDQTGTTWAANLPDTGAGAVGGAVLASNSPDGAGTNFQISLSNLPGSGGLSYALHTGRVSGSDCSGAGAVLDPYAGTTGASCARDMAACQVGALSDKHGAAEIISGGSGTGYFAATYVDEYVSMEPGNDAFFGRGSFVVMDQQGVAVTCANFRNAAIVRGNTTTTESSSSAPSATSGGRNSGGVADTGSDSGSASSTSSEGFAVRTAAPFVGAGVLGMAALLF</sequence>
<protein>
    <submittedName>
        <fullName evidence="1">Cell surface superoxide dismutase [Cu-Zn] 4</fullName>
        <ecNumber evidence="1">1.15.1.1</ecNumber>
    </submittedName>
</protein>
<reference evidence="1" key="1">
    <citation type="submission" date="2023-07" db="EMBL/GenBank/DDBJ databases">
        <title>Black Yeasts Isolated from many extreme environments.</title>
        <authorList>
            <person name="Coleine C."/>
            <person name="Stajich J.E."/>
            <person name="Selbmann L."/>
        </authorList>
    </citation>
    <scope>NUCLEOTIDE SEQUENCE</scope>
    <source>
        <strain evidence="1">CCFEE 5714</strain>
    </source>
</reference>
<dbReference type="Proteomes" id="UP001281147">
    <property type="component" value="Unassembled WGS sequence"/>
</dbReference>
<gene>
    <name evidence="1" type="primary">SOD4_1</name>
    <name evidence="1" type="ORF">LTR37_016597</name>
</gene>
<proteinExistence type="predicted"/>
<name>A0ACC3MMI6_9PEZI</name>
<keyword evidence="1" id="KW-0560">Oxidoreductase</keyword>
<evidence type="ECO:0000313" key="1">
    <source>
        <dbReference type="EMBL" id="KAK3699123.1"/>
    </source>
</evidence>
<comment type="caution">
    <text evidence="1">The sequence shown here is derived from an EMBL/GenBank/DDBJ whole genome shotgun (WGS) entry which is preliminary data.</text>
</comment>
<accession>A0ACC3MMI6</accession>
<evidence type="ECO:0000313" key="2">
    <source>
        <dbReference type="Proteomes" id="UP001281147"/>
    </source>
</evidence>
<keyword evidence="2" id="KW-1185">Reference proteome</keyword>
<dbReference type="EMBL" id="JAUTXU010000201">
    <property type="protein sequence ID" value="KAK3699123.1"/>
    <property type="molecule type" value="Genomic_DNA"/>
</dbReference>
<organism evidence="1 2">
    <name type="scientific">Vermiconidia calcicola</name>
    <dbReference type="NCBI Taxonomy" id="1690605"/>
    <lineage>
        <taxon>Eukaryota</taxon>
        <taxon>Fungi</taxon>
        <taxon>Dikarya</taxon>
        <taxon>Ascomycota</taxon>
        <taxon>Pezizomycotina</taxon>
        <taxon>Dothideomycetes</taxon>
        <taxon>Dothideomycetidae</taxon>
        <taxon>Mycosphaerellales</taxon>
        <taxon>Extremaceae</taxon>
        <taxon>Vermiconidia</taxon>
    </lineage>
</organism>